<organism evidence="3 4">
    <name type="scientific">Tetracentron sinense</name>
    <name type="common">Spur-leaf</name>
    <dbReference type="NCBI Taxonomy" id="13715"/>
    <lineage>
        <taxon>Eukaryota</taxon>
        <taxon>Viridiplantae</taxon>
        <taxon>Streptophyta</taxon>
        <taxon>Embryophyta</taxon>
        <taxon>Tracheophyta</taxon>
        <taxon>Spermatophyta</taxon>
        <taxon>Magnoliopsida</taxon>
        <taxon>Trochodendrales</taxon>
        <taxon>Trochodendraceae</taxon>
        <taxon>Tetracentron</taxon>
    </lineage>
</organism>
<dbReference type="InterPro" id="IPR000916">
    <property type="entry name" value="Bet_v_I/MLP"/>
</dbReference>
<dbReference type="OrthoDB" id="1072116at2759"/>
<dbReference type="SMART" id="SM01037">
    <property type="entry name" value="Bet_v_1"/>
    <property type="match status" value="1"/>
</dbReference>
<comment type="caution">
    <text evidence="3">The sequence shown here is derived from an EMBL/GenBank/DDBJ whole genome shotgun (WGS) entry which is preliminary data.</text>
</comment>
<dbReference type="CDD" id="cd07816">
    <property type="entry name" value="Bet_v1-like"/>
    <property type="match status" value="1"/>
</dbReference>
<feature type="domain" description="Bet v I/Major latex protein" evidence="2">
    <location>
        <begin position="2"/>
        <end position="159"/>
    </location>
</feature>
<evidence type="ECO:0000313" key="3">
    <source>
        <dbReference type="EMBL" id="KAF8404880.1"/>
    </source>
</evidence>
<dbReference type="Proteomes" id="UP000655225">
    <property type="component" value="Unassembled WGS sequence"/>
</dbReference>
<evidence type="ECO:0000259" key="2">
    <source>
        <dbReference type="SMART" id="SM01037"/>
    </source>
</evidence>
<dbReference type="Pfam" id="PF00407">
    <property type="entry name" value="Bet_v_1"/>
    <property type="match status" value="1"/>
</dbReference>
<dbReference type="AlphaFoldDB" id="A0A834ZFT7"/>
<evidence type="ECO:0000256" key="1">
    <source>
        <dbReference type="ARBA" id="ARBA00038242"/>
    </source>
</evidence>
<sequence length="159" mass="17988">MAYAGKLGFQMDLKASADKFYGSIRDNTTLFPKIFPDKFKSIQVLEGDGWSVGTVRFWTYALDNITESQGNLIDLVAKEKIEAADEANKSATFSIFEGDLSNFYKNIIVKLYVTPKSEGSSVNWCMDFEKVSKEVPDPNLYQDFVINIFKDLDAYLCMP</sequence>
<comment type="similarity">
    <text evidence="1">Belongs to the MLP family.</text>
</comment>
<proteinExistence type="inferred from homology"/>
<dbReference type="InterPro" id="IPR023393">
    <property type="entry name" value="START-like_dom_sf"/>
</dbReference>
<keyword evidence="4" id="KW-1185">Reference proteome</keyword>
<protein>
    <recommendedName>
        <fullName evidence="2">Bet v I/Major latex protein domain-containing protein</fullName>
    </recommendedName>
</protein>
<gene>
    <name evidence="3" type="ORF">HHK36_009775</name>
</gene>
<dbReference type="InterPro" id="IPR052006">
    <property type="entry name" value="MLP-like"/>
</dbReference>
<dbReference type="Gene3D" id="3.30.530.20">
    <property type="match status" value="1"/>
</dbReference>
<dbReference type="GO" id="GO:0006952">
    <property type="term" value="P:defense response"/>
    <property type="evidence" value="ECO:0007669"/>
    <property type="project" value="InterPro"/>
</dbReference>
<reference evidence="3 4" key="1">
    <citation type="submission" date="2020-04" db="EMBL/GenBank/DDBJ databases">
        <title>Plant Genome Project.</title>
        <authorList>
            <person name="Zhang R.-G."/>
        </authorList>
    </citation>
    <scope>NUCLEOTIDE SEQUENCE [LARGE SCALE GENOMIC DNA]</scope>
    <source>
        <strain evidence="3">YNK0</strain>
        <tissue evidence="3">Leaf</tissue>
    </source>
</reference>
<name>A0A834ZFT7_TETSI</name>
<dbReference type="EMBL" id="JABCRI010000006">
    <property type="protein sequence ID" value="KAF8404880.1"/>
    <property type="molecule type" value="Genomic_DNA"/>
</dbReference>
<accession>A0A834ZFT7</accession>
<dbReference type="PANTHER" id="PTHR31338:SF16">
    <property type="entry name" value="POLYKETIDE CYCLASE_DEHYDRASE AND LIPID TRANSPORT SUPERFAMILY PROTEIN"/>
    <property type="match status" value="1"/>
</dbReference>
<evidence type="ECO:0000313" key="4">
    <source>
        <dbReference type="Proteomes" id="UP000655225"/>
    </source>
</evidence>
<dbReference type="SUPFAM" id="SSF55961">
    <property type="entry name" value="Bet v1-like"/>
    <property type="match status" value="1"/>
</dbReference>
<dbReference type="PANTHER" id="PTHR31338">
    <property type="entry name" value="POLYKETIDE CYCLASE/DEHYDRASE AND LIPID TRANSPORT SUPERFAMILY PROTEIN"/>
    <property type="match status" value="1"/>
</dbReference>